<dbReference type="RefSeq" id="XP_024743588.1">
    <property type="nucleotide sequence ID" value="XM_024884411.1"/>
</dbReference>
<dbReference type="GO" id="GO:0140662">
    <property type="term" value="F:ATP-dependent protein folding chaperone"/>
    <property type="evidence" value="ECO:0007669"/>
    <property type="project" value="InterPro"/>
</dbReference>
<dbReference type="CDD" id="cd10170">
    <property type="entry name" value="ASKHA_NBD_HSP70"/>
    <property type="match status" value="1"/>
</dbReference>
<reference evidence="3 4" key="1">
    <citation type="submission" date="2016-04" db="EMBL/GenBank/DDBJ databases">
        <title>A degradative enzymes factory behind the ericoid mycorrhizal symbiosis.</title>
        <authorList>
            <consortium name="DOE Joint Genome Institute"/>
            <person name="Martino E."/>
            <person name="Morin E."/>
            <person name="Grelet G."/>
            <person name="Kuo A."/>
            <person name="Kohler A."/>
            <person name="Daghino S."/>
            <person name="Barry K."/>
            <person name="Choi C."/>
            <person name="Cichocki N."/>
            <person name="Clum A."/>
            <person name="Copeland A."/>
            <person name="Hainaut M."/>
            <person name="Haridas S."/>
            <person name="Labutti K."/>
            <person name="Lindquist E."/>
            <person name="Lipzen A."/>
            <person name="Khouja H.-R."/>
            <person name="Murat C."/>
            <person name="Ohm R."/>
            <person name="Olson A."/>
            <person name="Spatafora J."/>
            <person name="Veneault-Fourrey C."/>
            <person name="Henrissat B."/>
            <person name="Grigoriev I."/>
            <person name="Martin F."/>
            <person name="Perotto S."/>
        </authorList>
    </citation>
    <scope>NUCLEOTIDE SEQUENCE [LARGE SCALE GENOMIC DNA]</scope>
    <source>
        <strain evidence="3 4">E</strain>
    </source>
</reference>
<dbReference type="InterPro" id="IPR043129">
    <property type="entry name" value="ATPase_NBD"/>
</dbReference>
<evidence type="ECO:0000256" key="1">
    <source>
        <dbReference type="ARBA" id="ARBA00022741"/>
    </source>
</evidence>
<proteinExistence type="predicted"/>
<dbReference type="InParanoid" id="A0A2J6TUG7"/>
<dbReference type="AlphaFoldDB" id="A0A2J6TUG7"/>
<evidence type="ECO:0000313" key="4">
    <source>
        <dbReference type="Proteomes" id="UP000235371"/>
    </source>
</evidence>
<dbReference type="PANTHER" id="PTHR14187">
    <property type="entry name" value="ALPHA KINASE/ELONGATION FACTOR 2 KINASE"/>
    <property type="match status" value="1"/>
</dbReference>
<keyword evidence="4" id="KW-1185">Reference proteome</keyword>
<dbReference type="SUPFAM" id="SSF53067">
    <property type="entry name" value="Actin-like ATPase domain"/>
    <property type="match status" value="2"/>
</dbReference>
<dbReference type="Proteomes" id="UP000235371">
    <property type="component" value="Unassembled WGS sequence"/>
</dbReference>
<keyword evidence="2" id="KW-0067">ATP-binding</keyword>
<protein>
    <submittedName>
        <fullName evidence="3">Actin-like ATPase domain-containing protein</fullName>
    </submittedName>
</protein>
<dbReference type="InterPro" id="IPR013126">
    <property type="entry name" value="Hsp_70_fam"/>
</dbReference>
<dbReference type="GeneID" id="36592488"/>
<accession>A0A2J6TUG7</accession>
<gene>
    <name evidence="3" type="ORF">K444DRAFT_639751</name>
</gene>
<organism evidence="3 4">
    <name type="scientific">Hyaloscypha bicolor E</name>
    <dbReference type="NCBI Taxonomy" id="1095630"/>
    <lineage>
        <taxon>Eukaryota</taxon>
        <taxon>Fungi</taxon>
        <taxon>Dikarya</taxon>
        <taxon>Ascomycota</taxon>
        <taxon>Pezizomycotina</taxon>
        <taxon>Leotiomycetes</taxon>
        <taxon>Helotiales</taxon>
        <taxon>Hyaloscyphaceae</taxon>
        <taxon>Hyaloscypha</taxon>
        <taxon>Hyaloscypha bicolor</taxon>
    </lineage>
</organism>
<dbReference type="PANTHER" id="PTHR14187:SF82">
    <property type="entry name" value="FAMILY CHAPERONE, PUTATIVE (AFU_ORTHOLOGUE AFUA_7G08575)-RELATED"/>
    <property type="match status" value="1"/>
</dbReference>
<dbReference type="EMBL" id="KZ613743">
    <property type="protein sequence ID" value="PMD66684.1"/>
    <property type="molecule type" value="Genomic_DNA"/>
</dbReference>
<dbReference type="Pfam" id="PF00012">
    <property type="entry name" value="HSP70"/>
    <property type="match status" value="1"/>
</dbReference>
<dbReference type="STRING" id="1095630.A0A2J6TUG7"/>
<evidence type="ECO:0000313" key="3">
    <source>
        <dbReference type="EMBL" id="PMD66684.1"/>
    </source>
</evidence>
<keyword evidence="1" id="KW-0547">Nucleotide-binding</keyword>
<dbReference type="Gene3D" id="3.90.640.10">
    <property type="entry name" value="Actin, Chain A, domain 4"/>
    <property type="match status" value="1"/>
</dbReference>
<evidence type="ECO:0000256" key="2">
    <source>
        <dbReference type="ARBA" id="ARBA00022840"/>
    </source>
</evidence>
<name>A0A2J6TUG7_9HELO</name>
<dbReference type="Gene3D" id="3.30.420.40">
    <property type="match status" value="2"/>
</dbReference>
<dbReference type="GO" id="GO:0005524">
    <property type="term" value="F:ATP binding"/>
    <property type="evidence" value="ECO:0007669"/>
    <property type="project" value="UniProtKB-KW"/>
</dbReference>
<dbReference type="OrthoDB" id="2963168at2759"/>
<sequence length="592" mass="66453">MSTTELYKNLRDLNLKTGAKSLASQGTKIIVGIDFGTTFSGIAWANTHDAHINLIQQWPGLSSPQDKSSEKVQTQILYDGEAPGDFKWGYQVENGTSCHQWFKLDLESTYDPKEKALANRYPLTNRLLSTVDHNAQQLTADYLSALKRHLIYMLQLHLGELQATETPLQFILTVPAVWSEIAKEKTLSAAEEAGLGKDAPILLVSEPEAAATYALQRQDWRYLKPGDTFVVCDAGGGTVDLISYTVVKLEPILEVKEAAPGAGGLCGSTYLNRRFREYLEARLSNQDGWDEEVLKEAMEHFDQMVKIQYTSTSKDQSWKVPVTGLANNESLSVKRGKLVLKSEDVKQILEPVIGQVVKLVLEQIRTTSGEVKAVLLVGGFGTSMYLRERIKEAVSKNIEVIQPPYGWSAVVRGAVLKGLAQSDPKHSKVRLTSRMARKHLGTRASVIFDEMIHSLMDLRYFDAYDGTWRTTAMNWFIKKGDTVNEDKPYPFYFYQTSLVADGPPEDVTLYVYCDRTNRSAVVYQDEEVEMLAELTVGIGELPKDALDIKTGKDNRLYYVLRFSVEVTYQSASTKYELVHKGKRYSSVTIEYV</sequence>